<feature type="region of interest" description="Disordered" evidence="1">
    <location>
        <begin position="71"/>
        <end position="137"/>
    </location>
</feature>
<gene>
    <name evidence="2" type="ORF">GCM10025868_25900</name>
</gene>
<dbReference type="Proteomes" id="UP001157017">
    <property type="component" value="Unassembled WGS sequence"/>
</dbReference>
<protein>
    <recommendedName>
        <fullName evidence="4">Haloacid dehalogenase-like hydrolase</fullName>
    </recommendedName>
</protein>
<comment type="caution">
    <text evidence="2">The sequence shown here is derived from an EMBL/GenBank/DDBJ whole genome shotgun (WGS) entry which is preliminary data.</text>
</comment>
<accession>A0ABQ6JKM4</accession>
<evidence type="ECO:0008006" key="4">
    <source>
        <dbReference type="Google" id="ProtNLM"/>
    </source>
</evidence>
<sequence>MVDWTHYFRDIHCPAVTAPVRKADALRKRRGVAPEPGPRRLDGDPAGVLAIFDMDGTLLSSNVVENYLWLRMPEPRRARPRARDRQPGRPRAVVRAGRAARPRRVPAPGAPPLRGRRPAPGSTRSSTRSSPRTSSSG</sequence>
<name>A0ABQ6JKM4_9ACTN</name>
<reference evidence="3" key="1">
    <citation type="journal article" date="2019" name="Int. J. Syst. Evol. Microbiol.">
        <title>The Global Catalogue of Microorganisms (GCM) 10K type strain sequencing project: providing services to taxonomists for standard genome sequencing and annotation.</title>
        <authorList>
            <consortium name="The Broad Institute Genomics Platform"/>
            <consortium name="The Broad Institute Genome Sequencing Center for Infectious Disease"/>
            <person name="Wu L."/>
            <person name="Ma J."/>
        </authorList>
    </citation>
    <scope>NUCLEOTIDE SEQUENCE [LARGE SCALE GENOMIC DNA]</scope>
    <source>
        <strain evidence="3">NBRC 108730</strain>
    </source>
</reference>
<evidence type="ECO:0000313" key="3">
    <source>
        <dbReference type="Proteomes" id="UP001157017"/>
    </source>
</evidence>
<feature type="compositionally biased region" description="Basic and acidic residues" evidence="1">
    <location>
        <begin position="73"/>
        <end position="87"/>
    </location>
</feature>
<proteinExistence type="predicted"/>
<evidence type="ECO:0000313" key="2">
    <source>
        <dbReference type="EMBL" id="GMA87340.1"/>
    </source>
</evidence>
<dbReference type="EMBL" id="BSUZ01000001">
    <property type="protein sequence ID" value="GMA87340.1"/>
    <property type="molecule type" value="Genomic_DNA"/>
</dbReference>
<feature type="compositionally biased region" description="Low complexity" evidence="1">
    <location>
        <begin position="118"/>
        <end position="137"/>
    </location>
</feature>
<evidence type="ECO:0000256" key="1">
    <source>
        <dbReference type="SAM" id="MobiDB-lite"/>
    </source>
</evidence>
<keyword evidence="3" id="KW-1185">Reference proteome</keyword>
<organism evidence="2 3">
    <name type="scientific">Angustibacter aerolatus</name>
    <dbReference type="NCBI Taxonomy" id="1162965"/>
    <lineage>
        <taxon>Bacteria</taxon>
        <taxon>Bacillati</taxon>
        <taxon>Actinomycetota</taxon>
        <taxon>Actinomycetes</taxon>
        <taxon>Kineosporiales</taxon>
        <taxon>Kineosporiaceae</taxon>
    </lineage>
</organism>